<dbReference type="AlphaFoldDB" id="A0A814HT93"/>
<keyword evidence="2" id="KW-1185">Reference proteome</keyword>
<gene>
    <name evidence="1" type="ORF">OXX778_LOCUS17055</name>
</gene>
<dbReference type="Proteomes" id="UP000663879">
    <property type="component" value="Unassembled WGS sequence"/>
</dbReference>
<sequence>MKGLPMPDRNKNKYYLRAYRNSNNVFSNKVEDVKNLVKGHLFSYELNDETPFFFGFDFDEFKDPIFFIILYSLKFILHLI</sequence>
<organism evidence="1 2">
    <name type="scientific">Brachionus calyciflorus</name>
    <dbReference type="NCBI Taxonomy" id="104777"/>
    <lineage>
        <taxon>Eukaryota</taxon>
        <taxon>Metazoa</taxon>
        <taxon>Spiralia</taxon>
        <taxon>Gnathifera</taxon>
        <taxon>Rotifera</taxon>
        <taxon>Eurotatoria</taxon>
        <taxon>Monogononta</taxon>
        <taxon>Pseudotrocha</taxon>
        <taxon>Ploima</taxon>
        <taxon>Brachionidae</taxon>
        <taxon>Brachionus</taxon>
    </lineage>
</organism>
<proteinExistence type="predicted"/>
<name>A0A814HT93_9BILA</name>
<evidence type="ECO:0000313" key="1">
    <source>
        <dbReference type="EMBL" id="CAF1014383.1"/>
    </source>
</evidence>
<accession>A0A814HT93</accession>
<comment type="caution">
    <text evidence="1">The sequence shown here is derived from an EMBL/GenBank/DDBJ whole genome shotgun (WGS) entry which is preliminary data.</text>
</comment>
<reference evidence="1" key="1">
    <citation type="submission" date="2021-02" db="EMBL/GenBank/DDBJ databases">
        <authorList>
            <person name="Nowell W R."/>
        </authorList>
    </citation>
    <scope>NUCLEOTIDE SEQUENCE</scope>
    <source>
        <strain evidence="1">Ploen Becks lab</strain>
    </source>
</reference>
<dbReference type="EMBL" id="CAJNOC010004238">
    <property type="protein sequence ID" value="CAF1014383.1"/>
    <property type="molecule type" value="Genomic_DNA"/>
</dbReference>
<protein>
    <submittedName>
        <fullName evidence="1">Uncharacterized protein</fullName>
    </submittedName>
</protein>
<evidence type="ECO:0000313" key="2">
    <source>
        <dbReference type="Proteomes" id="UP000663879"/>
    </source>
</evidence>